<proteinExistence type="inferred from homology"/>
<dbReference type="PANTHER" id="PTHR48063">
    <property type="entry name" value="LRR RECEPTOR-LIKE KINASE"/>
    <property type="match status" value="1"/>
</dbReference>
<dbReference type="InterPro" id="IPR003591">
    <property type="entry name" value="Leu-rich_rpt_typical-subtyp"/>
</dbReference>
<evidence type="ECO:0000256" key="4">
    <source>
        <dbReference type="ARBA" id="ARBA00022614"/>
    </source>
</evidence>
<dbReference type="InterPro" id="IPR055414">
    <property type="entry name" value="LRR_R13L4/SHOC2-like"/>
</dbReference>
<comment type="similarity">
    <text evidence="2">Belongs to the RLP family.</text>
</comment>
<evidence type="ECO:0000256" key="9">
    <source>
        <dbReference type="ARBA" id="ARBA00023136"/>
    </source>
</evidence>
<comment type="subcellular location">
    <subcellularLocation>
        <location evidence="1">Cell membrane</location>
        <topology evidence="1">Single-pass type I membrane protein</topology>
    </subcellularLocation>
</comment>
<keyword evidence="14" id="KW-1185">Reference proteome</keyword>
<dbReference type="SUPFAM" id="SSF52058">
    <property type="entry name" value="L domain-like"/>
    <property type="match status" value="3"/>
</dbReference>
<dbReference type="PANTHER" id="PTHR48063:SF21">
    <property type="entry name" value="LEUCINE-RICH REPEAT-CONTAINING N-TERMINAL PLANT-TYPE DOMAIN-CONTAINING PROTEIN"/>
    <property type="match status" value="1"/>
</dbReference>
<dbReference type="AlphaFoldDB" id="A0ABC9E2R3"/>
<dbReference type="InterPro" id="IPR032675">
    <property type="entry name" value="LRR_dom_sf"/>
</dbReference>
<evidence type="ECO:0000256" key="1">
    <source>
        <dbReference type="ARBA" id="ARBA00004251"/>
    </source>
</evidence>
<name>A0ABC9E2R3_9POAL</name>
<dbReference type="Pfam" id="PF13855">
    <property type="entry name" value="LRR_8"/>
    <property type="match status" value="2"/>
</dbReference>
<keyword evidence="10" id="KW-0325">Glycoprotein</keyword>
<evidence type="ECO:0000256" key="10">
    <source>
        <dbReference type="ARBA" id="ARBA00023180"/>
    </source>
</evidence>
<evidence type="ECO:0000256" key="2">
    <source>
        <dbReference type="ARBA" id="ARBA00009592"/>
    </source>
</evidence>
<evidence type="ECO:0000259" key="12">
    <source>
        <dbReference type="Pfam" id="PF23598"/>
    </source>
</evidence>
<keyword evidence="8 11" id="KW-1133">Transmembrane helix</keyword>
<dbReference type="GO" id="GO:0005886">
    <property type="term" value="C:plasma membrane"/>
    <property type="evidence" value="ECO:0007669"/>
    <property type="project" value="UniProtKB-SubCell"/>
</dbReference>
<dbReference type="Gene3D" id="3.80.10.10">
    <property type="entry name" value="Ribonuclease Inhibitor"/>
    <property type="match status" value="3"/>
</dbReference>
<dbReference type="InterPro" id="IPR046956">
    <property type="entry name" value="RLP23-like"/>
</dbReference>
<sequence>MTLFGGKVPPQLGNFFSFSMLQMDSILWVSRLTSLTYLDLGWVYLAASSDWLQALSKLPLLQVLHLNDAFLPATNLNSISHVNFTSLSVLDLANNELNSCLPNWIWRLHSLSYLDLSSCQLSGSVPDEIGNLTSLHFLQLRNNNFSGQVPPAIRRLCSLNHIDLSMNHLLGNTAAAKNIFHCMKQLRILDIHINNLHGSLSGWLEDLTNVAYLDISKNLFSGQVPEKIGKLSNLTHLDLSSNAFEGVLSEVHFDRLSNLDFLNLASNNLKIAIEPKWMPPFQLRGLGLHACRLGPHFPTWLRSQTNIEMVDLGSTEIMSALPDWLWNFSTSIHSFDLSNNSITGQLPTSLKEMTMLKIFNMRSNKLVGGIPNLPASVQVLDLSRNLLSGSLPEDLKAKGIYYMFLSDNLLSGIIPTYLCSMAAMEVISISYNSFSGVLPDCWQTASRLHTIDFSNNKLHGEIPSTMGGIPIWMGDGQESLLVLSLRSNQFSGEIPEQLSQLHTLQLLDLSHNNLSGSVPDSLGNLTAMQLNRGGYQAPTGKLPLFKFTTVYDAGLPQLAVYIGAEGYDLLLYQAPMTYIDLSRNQLTGEIPKGMGALSSLIALNLSGNQIGGSIPEEMSNLMSLEALDLSWNGLSGSIPTSMTNMTFLSILNLSYNRLSGRIPLSMQFLTFDSSAYLGNANLCGSPLSRECLPYYSKQQHEIDRGTYLFATLGFAYGLFVVSAILLSSATTRNAYFQFTDHKFDEFRTIAEIKCSRAKAGRDQSMEARRVCSQNSITCYELEFGSTAPGH</sequence>
<accession>A0ABC9E2R3</accession>
<evidence type="ECO:0000256" key="8">
    <source>
        <dbReference type="ARBA" id="ARBA00022989"/>
    </source>
</evidence>
<evidence type="ECO:0000313" key="14">
    <source>
        <dbReference type="Proteomes" id="UP001497457"/>
    </source>
</evidence>
<evidence type="ECO:0000256" key="11">
    <source>
        <dbReference type="SAM" id="Phobius"/>
    </source>
</evidence>
<feature type="transmembrane region" description="Helical" evidence="11">
    <location>
        <begin position="707"/>
        <end position="726"/>
    </location>
</feature>
<evidence type="ECO:0000256" key="5">
    <source>
        <dbReference type="ARBA" id="ARBA00022692"/>
    </source>
</evidence>
<dbReference type="FunFam" id="3.80.10.10:FF:000213">
    <property type="entry name" value="Tyrosine-sulfated glycopeptide receptor 1"/>
    <property type="match status" value="2"/>
</dbReference>
<reference evidence="13" key="1">
    <citation type="submission" date="2024-10" db="EMBL/GenBank/DDBJ databases">
        <authorList>
            <person name="Ryan C."/>
        </authorList>
    </citation>
    <scope>NUCLEOTIDE SEQUENCE [LARGE SCALE GENOMIC DNA]</scope>
</reference>
<evidence type="ECO:0000256" key="3">
    <source>
        <dbReference type="ARBA" id="ARBA00022475"/>
    </source>
</evidence>
<protein>
    <recommendedName>
        <fullName evidence="12">Disease resistance R13L4/SHOC-2-like LRR domain-containing protein</fullName>
    </recommendedName>
</protein>
<dbReference type="EMBL" id="OZ075146">
    <property type="protein sequence ID" value="CAL5050739.1"/>
    <property type="molecule type" value="Genomic_DNA"/>
</dbReference>
<dbReference type="SMART" id="SM00369">
    <property type="entry name" value="LRR_TYP"/>
    <property type="match status" value="8"/>
</dbReference>
<keyword evidence="7" id="KW-0677">Repeat</keyword>
<dbReference type="Pfam" id="PF00560">
    <property type="entry name" value="LRR_1"/>
    <property type="match status" value="6"/>
</dbReference>
<dbReference type="Pfam" id="PF23598">
    <property type="entry name" value="LRR_14"/>
    <property type="match status" value="1"/>
</dbReference>
<evidence type="ECO:0000256" key="7">
    <source>
        <dbReference type="ARBA" id="ARBA00022737"/>
    </source>
</evidence>
<dbReference type="PRINTS" id="PR00019">
    <property type="entry name" value="LEURICHRPT"/>
</dbReference>
<keyword evidence="6" id="KW-0732">Signal</keyword>
<dbReference type="FunFam" id="3.80.10.10:FF:000649">
    <property type="entry name" value="Leucine Rich Repeat family protein"/>
    <property type="match status" value="1"/>
</dbReference>
<keyword evidence="3" id="KW-1003">Cell membrane</keyword>
<keyword evidence="5 11" id="KW-0812">Transmembrane</keyword>
<evidence type="ECO:0000256" key="6">
    <source>
        <dbReference type="ARBA" id="ARBA00022729"/>
    </source>
</evidence>
<evidence type="ECO:0000313" key="13">
    <source>
        <dbReference type="EMBL" id="CAL5050739.1"/>
    </source>
</evidence>
<feature type="domain" description="Disease resistance R13L4/SHOC-2-like LRR" evidence="12">
    <location>
        <begin position="79"/>
        <end position="165"/>
    </location>
</feature>
<gene>
    <name evidence="13" type="ORF">URODEC1_LOCUS91773</name>
</gene>
<keyword evidence="9 11" id="KW-0472">Membrane</keyword>
<keyword evidence="4" id="KW-0433">Leucine-rich repeat</keyword>
<dbReference type="Proteomes" id="UP001497457">
    <property type="component" value="Chromosome 36b"/>
</dbReference>
<dbReference type="InterPro" id="IPR001611">
    <property type="entry name" value="Leu-rich_rpt"/>
</dbReference>
<organism evidence="13 14">
    <name type="scientific">Urochloa decumbens</name>
    <dbReference type="NCBI Taxonomy" id="240449"/>
    <lineage>
        <taxon>Eukaryota</taxon>
        <taxon>Viridiplantae</taxon>
        <taxon>Streptophyta</taxon>
        <taxon>Embryophyta</taxon>
        <taxon>Tracheophyta</taxon>
        <taxon>Spermatophyta</taxon>
        <taxon>Magnoliopsida</taxon>
        <taxon>Liliopsida</taxon>
        <taxon>Poales</taxon>
        <taxon>Poaceae</taxon>
        <taxon>PACMAD clade</taxon>
        <taxon>Panicoideae</taxon>
        <taxon>Panicodae</taxon>
        <taxon>Paniceae</taxon>
        <taxon>Melinidinae</taxon>
        <taxon>Urochloa</taxon>
    </lineage>
</organism>